<name>A0A847D6U5_9LACT</name>
<dbReference type="SMART" id="SM00062">
    <property type="entry name" value="PBPb"/>
    <property type="match status" value="1"/>
</dbReference>
<dbReference type="Gene3D" id="3.40.50.300">
    <property type="entry name" value="P-loop containing nucleotide triphosphate hydrolases"/>
    <property type="match status" value="1"/>
</dbReference>
<keyword evidence="1" id="KW-0732">Signal</keyword>
<organism evidence="3 4">
    <name type="scientific">Trichococcus flocculiformis</name>
    <dbReference type="NCBI Taxonomy" id="82803"/>
    <lineage>
        <taxon>Bacteria</taxon>
        <taxon>Bacillati</taxon>
        <taxon>Bacillota</taxon>
        <taxon>Bacilli</taxon>
        <taxon>Lactobacillales</taxon>
        <taxon>Carnobacteriaceae</taxon>
        <taxon>Trichococcus</taxon>
    </lineage>
</organism>
<sequence>MTESSSQTETTDLLQQVQDAGVIKVGLMGTYQLYNFLNENQEMDGFDADIAKEIAKGLDVDIEFVSQEFSGMIAGLKANKFDMIVSQMTITEDRKKEMLFSDPYITNQVKVIVSETNTDILSVNDFPGKQIGVGLGTNDETYLRTVLMPEVGDFEIRTYDDVITSLKDLDAGRIDATINNLYALKPVIVTHEMQFARNVADRIIFMADGVVVEEGQPKDFFAAPKTERARKFLKMEEKSERNEEKL</sequence>
<protein>
    <submittedName>
        <fullName evidence="3">Transporter substrate-binding domain-containing protein</fullName>
    </submittedName>
</protein>
<dbReference type="PANTHER" id="PTHR35936">
    <property type="entry name" value="MEMBRANE-BOUND LYTIC MUREIN TRANSGLYCOSYLASE F"/>
    <property type="match status" value="1"/>
</dbReference>
<dbReference type="Gene3D" id="3.40.190.10">
    <property type="entry name" value="Periplasmic binding protein-like II"/>
    <property type="match status" value="1"/>
</dbReference>
<feature type="domain" description="Solute-binding protein family 3/N-terminal" evidence="2">
    <location>
        <begin position="22"/>
        <end position="236"/>
    </location>
</feature>
<evidence type="ECO:0000313" key="4">
    <source>
        <dbReference type="Proteomes" id="UP000589373"/>
    </source>
</evidence>
<dbReference type="SUPFAM" id="SSF53850">
    <property type="entry name" value="Periplasmic binding protein-like II"/>
    <property type="match status" value="1"/>
</dbReference>
<dbReference type="Pfam" id="PF00497">
    <property type="entry name" value="SBP_bac_3"/>
    <property type="match status" value="1"/>
</dbReference>
<evidence type="ECO:0000259" key="2">
    <source>
        <dbReference type="SMART" id="SM00062"/>
    </source>
</evidence>
<dbReference type="CDD" id="cd13530">
    <property type="entry name" value="PBP2_peptides_like"/>
    <property type="match status" value="1"/>
</dbReference>
<accession>A0A847D6U5</accession>
<dbReference type="InterPro" id="IPR027417">
    <property type="entry name" value="P-loop_NTPase"/>
</dbReference>
<dbReference type="SUPFAM" id="SSF52540">
    <property type="entry name" value="P-loop containing nucleoside triphosphate hydrolases"/>
    <property type="match status" value="1"/>
</dbReference>
<dbReference type="InterPro" id="IPR001638">
    <property type="entry name" value="Solute-binding_3/MltF_N"/>
</dbReference>
<evidence type="ECO:0000256" key="1">
    <source>
        <dbReference type="ARBA" id="ARBA00022729"/>
    </source>
</evidence>
<evidence type="ECO:0000313" key="3">
    <source>
        <dbReference type="EMBL" id="NLD33021.1"/>
    </source>
</evidence>
<dbReference type="AlphaFoldDB" id="A0A847D6U5"/>
<proteinExistence type="predicted"/>
<dbReference type="RefSeq" id="WP_276648359.1">
    <property type="nucleotide sequence ID" value="NZ_JAAZCD010000283.1"/>
</dbReference>
<reference evidence="3 4" key="1">
    <citation type="journal article" date="2020" name="Biotechnol. Biofuels">
        <title>New insights from the biogas microbiome by comprehensive genome-resolved metagenomics of nearly 1600 species originating from multiple anaerobic digesters.</title>
        <authorList>
            <person name="Campanaro S."/>
            <person name="Treu L."/>
            <person name="Rodriguez-R L.M."/>
            <person name="Kovalovszki A."/>
            <person name="Ziels R.M."/>
            <person name="Maus I."/>
            <person name="Zhu X."/>
            <person name="Kougias P.G."/>
            <person name="Basile A."/>
            <person name="Luo G."/>
            <person name="Schluter A."/>
            <person name="Konstantinidis K.T."/>
            <person name="Angelidaki I."/>
        </authorList>
    </citation>
    <scope>NUCLEOTIDE SEQUENCE [LARGE SCALE GENOMIC DNA]</scope>
    <source>
        <strain evidence="3">AS07pgkLD_105</strain>
    </source>
</reference>
<comment type="caution">
    <text evidence="3">The sequence shown here is derived from an EMBL/GenBank/DDBJ whole genome shotgun (WGS) entry which is preliminary data.</text>
</comment>
<gene>
    <name evidence="3" type="ORF">GX662_12335</name>
</gene>
<dbReference type="Proteomes" id="UP000589373">
    <property type="component" value="Unassembled WGS sequence"/>
</dbReference>
<dbReference type="EMBL" id="JAAZCD010000283">
    <property type="protein sequence ID" value="NLD33021.1"/>
    <property type="molecule type" value="Genomic_DNA"/>
</dbReference>
<dbReference type="PANTHER" id="PTHR35936:SF19">
    <property type="entry name" value="AMINO-ACID-BINDING PROTEIN YXEM-RELATED"/>
    <property type="match status" value="1"/>
</dbReference>